<dbReference type="PANTHER" id="PTHR46112">
    <property type="entry name" value="AMINOPEPTIDASE"/>
    <property type="match status" value="1"/>
</dbReference>
<dbReference type="SUPFAM" id="SSF53092">
    <property type="entry name" value="Creatinase/prolidase N-terminal domain"/>
    <property type="match status" value="1"/>
</dbReference>
<dbReference type="AlphaFoldDB" id="A0A2R5F2B5"/>
<dbReference type="RefSeq" id="WP_108995947.1">
    <property type="nucleotide sequence ID" value="NZ_BDQX01000430.1"/>
</dbReference>
<name>A0A2R5F2B5_9BACL</name>
<dbReference type="CDD" id="cd01066">
    <property type="entry name" value="APP_MetAP"/>
    <property type="match status" value="1"/>
</dbReference>
<evidence type="ECO:0000313" key="4">
    <source>
        <dbReference type="Proteomes" id="UP000245202"/>
    </source>
</evidence>
<dbReference type="Pfam" id="PF00557">
    <property type="entry name" value="Peptidase_M24"/>
    <property type="match status" value="1"/>
</dbReference>
<gene>
    <name evidence="3" type="ORF">PAT3040_06551</name>
</gene>
<accession>A0A2R5F2B5</accession>
<protein>
    <recommendedName>
        <fullName evidence="5">Peptidase M24</fullName>
    </recommendedName>
</protein>
<evidence type="ECO:0008006" key="5">
    <source>
        <dbReference type="Google" id="ProtNLM"/>
    </source>
</evidence>
<proteinExistence type="predicted"/>
<dbReference type="InterPro" id="IPR000994">
    <property type="entry name" value="Pept_M24"/>
</dbReference>
<dbReference type="InterPro" id="IPR036005">
    <property type="entry name" value="Creatinase/aminopeptidase-like"/>
</dbReference>
<organism evidence="3 4">
    <name type="scientific">Paenibacillus agaridevorans</name>
    <dbReference type="NCBI Taxonomy" id="171404"/>
    <lineage>
        <taxon>Bacteria</taxon>
        <taxon>Bacillati</taxon>
        <taxon>Bacillota</taxon>
        <taxon>Bacilli</taxon>
        <taxon>Bacillales</taxon>
        <taxon>Paenibacillaceae</taxon>
        <taxon>Paenibacillus</taxon>
    </lineage>
</organism>
<comment type="caution">
    <text evidence="3">The sequence shown here is derived from an EMBL/GenBank/DDBJ whole genome shotgun (WGS) entry which is preliminary data.</text>
</comment>
<dbReference type="Proteomes" id="UP000245202">
    <property type="component" value="Unassembled WGS sequence"/>
</dbReference>
<dbReference type="EMBL" id="BDQX01000430">
    <property type="protein sequence ID" value="GBG11708.1"/>
    <property type="molecule type" value="Genomic_DNA"/>
</dbReference>
<dbReference type="Gene3D" id="3.40.350.10">
    <property type="entry name" value="Creatinase/prolidase N-terminal domain"/>
    <property type="match status" value="1"/>
</dbReference>
<dbReference type="SUPFAM" id="SSF55920">
    <property type="entry name" value="Creatinase/aminopeptidase"/>
    <property type="match status" value="1"/>
</dbReference>
<keyword evidence="4" id="KW-1185">Reference proteome</keyword>
<dbReference type="InterPro" id="IPR029149">
    <property type="entry name" value="Creatin/AminoP/Spt16_N"/>
</dbReference>
<evidence type="ECO:0000259" key="1">
    <source>
        <dbReference type="Pfam" id="PF00557"/>
    </source>
</evidence>
<feature type="domain" description="Peptidase M24" evidence="1">
    <location>
        <begin position="180"/>
        <end position="381"/>
    </location>
</feature>
<reference evidence="3 4" key="1">
    <citation type="submission" date="2017-08" db="EMBL/GenBank/DDBJ databases">
        <title>Substantial Increase in Enzyme Production by Combined Drug-Resistance Mutations in Paenibacillus agaridevorans.</title>
        <authorList>
            <person name="Tanaka Y."/>
            <person name="Funane K."/>
            <person name="Hosaka T."/>
            <person name="Shiwa Y."/>
            <person name="Fujita N."/>
            <person name="Miyazaki T."/>
            <person name="Yoshikawa H."/>
            <person name="Murakami K."/>
            <person name="Kasahara K."/>
            <person name="Inaoka T."/>
            <person name="Hiraga Y."/>
            <person name="Ochi K."/>
        </authorList>
    </citation>
    <scope>NUCLEOTIDE SEQUENCE [LARGE SCALE GENOMIC DNA]</scope>
    <source>
        <strain evidence="3 4">T-3040</strain>
    </source>
</reference>
<evidence type="ECO:0000259" key="2">
    <source>
        <dbReference type="Pfam" id="PF01321"/>
    </source>
</evidence>
<sequence length="407" mass="44558">MSNEARTGGSASIPASEFRERAERLQALMQARGMQACLVYGDEYRKENLRYISNYWPLFERGATVVPSTGEPIIIAAPEGEQLCREMAAWSDIRLLQEFTCVTVPDTIEYPRADYASLGAIFAELRAAGPLARIGIAGLQDIPEPLMAIIRAAAGDAELADAGGLLYELRMTKSAHEIACLQEAARIADAGYRRMIREVRPGMTELELAALAYGECTKEGAEFMPFIVLATGARVDTIIGRPIRKVIADGDMVMAAIAVQYEGYVATVGFPFVAGTMSEGQRRFIDILVETEEGALNQLKPGVPMGQLVRAVKERFARHGVTEYDLYPPMHGCGLAEAESPYPDEHSEARFAAGMTVNTDVSLFGHPHGSNRIEESLLVTDEGYRSMSGLVRQLSKTWREEGVIEAR</sequence>
<dbReference type="InterPro" id="IPR050659">
    <property type="entry name" value="Peptidase_M24B"/>
</dbReference>
<dbReference type="InterPro" id="IPR000587">
    <property type="entry name" value="Creatinase_N"/>
</dbReference>
<dbReference type="PANTHER" id="PTHR46112:SF2">
    <property type="entry name" value="XAA-PRO AMINOPEPTIDASE P-RELATED"/>
    <property type="match status" value="1"/>
</dbReference>
<evidence type="ECO:0000313" key="3">
    <source>
        <dbReference type="EMBL" id="GBG11708.1"/>
    </source>
</evidence>
<feature type="domain" description="Creatinase N-terminal" evidence="2">
    <location>
        <begin position="21"/>
        <end position="171"/>
    </location>
</feature>
<dbReference type="Pfam" id="PF01321">
    <property type="entry name" value="Creatinase_N"/>
    <property type="match status" value="1"/>
</dbReference>
<dbReference type="Gene3D" id="3.90.230.10">
    <property type="entry name" value="Creatinase/methionine aminopeptidase superfamily"/>
    <property type="match status" value="1"/>
</dbReference>